<dbReference type="EMBL" id="ACLF03000016">
    <property type="protein sequence ID" value="EFQ81773.1"/>
    <property type="molecule type" value="Genomic_DNA"/>
</dbReference>
<evidence type="ECO:0000313" key="3">
    <source>
        <dbReference type="EMBL" id="EFQ81773.1"/>
    </source>
</evidence>
<feature type="domain" description="Methyltransferase" evidence="1">
    <location>
        <begin position="100"/>
        <end position="165"/>
    </location>
</feature>
<gene>
    <name evidence="3" type="ORF">HMPREF0063_12975</name>
</gene>
<dbReference type="PANTHER" id="PTHR14741:SF32">
    <property type="entry name" value="TRIMETHYLGUANOSINE SYNTHASE"/>
    <property type="match status" value="1"/>
</dbReference>
<dbReference type="Proteomes" id="UP000003111">
    <property type="component" value="Unassembled WGS sequence"/>
</dbReference>
<accession>E2SG16</accession>
<organism evidence="3 4">
    <name type="scientific">Aeromicrobium marinum DSM 15272</name>
    <dbReference type="NCBI Taxonomy" id="585531"/>
    <lineage>
        <taxon>Bacteria</taxon>
        <taxon>Bacillati</taxon>
        <taxon>Actinomycetota</taxon>
        <taxon>Actinomycetes</taxon>
        <taxon>Propionibacteriales</taxon>
        <taxon>Nocardioidaceae</taxon>
        <taxon>Aeromicrobium</taxon>
    </lineage>
</organism>
<dbReference type="CDD" id="cd02440">
    <property type="entry name" value="AdoMet_MTases"/>
    <property type="match status" value="1"/>
</dbReference>
<evidence type="ECO:0000259" key="1">
    <source>
        <dbReference type="Pfam" id="PF13649"/>
    </source>
</evidence>
<evidence type="ECO:0000313" key="4">
    <source>
        <dbReference type="Proteomes" id="UP000003111"/>
    </source>
</evidence>
<dbReference type="Pfam" id="PF18096">
    <property type="entry name" value="Thump_like"/>
    <property type="match status" value="1"/>
</dbReference>
<dbReference type="PANTHER" id="PTHR14741">
    <property type="entry name" value="S-ADENOSYLMETHIONINE-DEPENDENT METHYLTRANSFERASE RELATED"/>
    <property type="match status" value="1"/>
</dbReference>
<dbReference type="SUPFAM" id="SSF53335">
    <property type="entry name" value="S-adenosyl-L-methionine-dependent methyltransferases"/>
    <property type="match status" value="1"/>
</dbReference>
<reference evidence="3" key="1">
    <citation type="submission" date="2010-08" db="EMBL/GenBank/DDBJ databases">
        <authorList>
            <person name="Muzny D."/>
            <person name="Qin X."/>
            <person name="Buhay C."/>
            <person name="Dugan-Rocha S."/>
            <person name="Ding Y."/>
            <person name="Chen G."/>
            <person name="Hawes A."/>
            <person name="Holder M."/>
            <person name="Jhangiani S."/>
            <person name="Johnson A."/>
            <person name="Khan Z."/>
            <person name="Li Z."/>
            <person name="Liu W."/>
            <person name="Liu X."/>
            <person name="Perez L."/>
            <person name="Shen H."/>
            <person name="Wang Q."/>
            <person name="Watt J."/>
            <person name="Xi L."/>
            <person name="Xin Y."/>
            <person name="Zhou J."/>
            <person name="Deng J."/>
            <person name="Jiang H."/>
            <person name="Liu Y."/>
            <person name="Qu J."/>
            <person name="Song X.-Z."/>
            <person name="Zhang L."/>
            <person name="Villasana D."/>
            <person name="Johnson A."/>
            <person name="Liu J."/>
            <person name="Liyanage D."/>
            <person name="Lorensuhewa L."/>
            <person name="Robinson T."/>
            <person name="Song A."/>
            <person name="Song B.-B."/>
            <person name="Dinh H."/>
            <person name="Thornton R."/>
            <person name="Coyle M."/>
            <person name="Francisco L."/>
            <person name="Jackson L."/>
            <person name="Javaid M."/>
            <person name="Korchina V."/>
            <person name="Kovar C."/>
            <person name="Mata R."/>
            <person name="Mathew T."/>
            <person name="Ngo R."/>
            <person name="Nguyen L."/>
            <person name="Nguyen N."/>
            <person name="Okwuonu G."/>
            <person name="Ongeri F."/>
            <person name="Pham C."/>
            <person name="Simmons D."/>
            <person name="Wilczek-Boney K."/>
            <person name="Hale W."/>
            <person name="Jakkamsetti A."/>
            <person name="Pham P."/>
            <person name="Ruth R."/>
            <person name="San Lucas F."/>
            <person name="Warren J."/>
            <person name="Zhang J."/>
            <person name="Zhao Z."/>
            <person name="Zhou C."/>
            <person name="Zhu D."/>
            <person name="Lee S."/>
            <person name="Bess C."/>
            <person name="Blankenburg K."/>
            <person name="Forbes L."/>
            <person name="Fu Q."/>
            <person name="Gubbala S."/>
            <person name="Hirani K."/>
            <person name="Jayaseelan J.C."/>
            <person name="Lara F."/>
            <person name="Munidasa M."/>
            <person name="Palculict T."/>
            <person name="Patil S."/>
            <person name="Pu L.-L."/>
            <person name="Saada N."/>
            <person name="Tang L."/>
            <person name="Weissenberger G."/>
            <person name="Zhu Y."/>
            <person name="Hemphill L."/>
            <person name="Shang Y."/>
            <person name="Youmans B."/>
            <person name="Ayvaz T."/>
            <person name="Ross M."/>
            <person name="Santibanez J."/>
            <person name="Aqrawi P."/>
            <person name="Gross S."/>
            <person name="Joshi V."/>
            <person name="Fowler G."/>
            <person name="Nazareth L."/>
            <person name="Reid J."/>
            <person name="Worley K."/>
            <person name="Petrosino J."/>
            <person name="Highlander S."/>
            <person name="Gibbs R."/>
        </authorList>
    </citation>
    <scope>NUCLEOTIDE SEQUENCE [LARGE SCALE GENOMIC DNA]</scope>
    <source>
        <strain evidence="3">DSM 15272</strain>
    </source>
</reference>
<evidence type="ECO:0000259" key="2">
    <source>
        <dbReference type="Pfam" id="PF18096"/>
    </source>
</evidence>
<dbReference type="InterPro" id="IPR041698">
    <property type="entry name" value="Methyltransf_25"/>
</dbReference>
<dbReference type="HOGENOM" id="CLU_720611_0_0_11"/>
<feature type="non-terminal residue" evidence="3">
    <location>
        <position position="1"/>
    </location>
</feature>
<dbReference type="InterPro" id="IPR029063">
    <property type="entry name" value="SAM-dependent_MTases_sf"/>
</dbReference>
<feature type="domain" description="THUMP-like" evidence="2">
    <location>
        <begin position="310"/>
        <end position="382"/>
    </location>
</feature>
<dbReference type="eggNOG" id="COG2265">
    <property type="taxonomic scope" value="Bacteria"/>
</dbReference>
<dbReference type="RefSeq" id="WP_007078562.1">
    <property type="nucleotide sequence ID" value="NZ_CM001024.1"/>
</dbReference>
<dbReference type="InterPro" id="IPR041497">
    <property type="entry name" value="Thump-like"/>
</dbReference>
<name>E2SG16_9ACTN</name>
<dbReference type="Gene3D" id="3.40.50.150">
    <property type="entry name" value="Vaccinia Virus protein VP39"/>
    <property type="match status" value="1"/>
</dbReference>
<dbReference type="AlphaFoldDB" id="E2SG16"/>
<keyword evidence="4" id="KW-1185">Reference proteome</keyword>
<dbReference type="STRING" id="585531.HMPREF0063_12975"/>
<sequence>DLATFEQLLTPAGQALLAEIAQRAGVESDLGLGTRLRRHHDAGLVAAAVTQNHLRGRAASKFGPDAAHLYFTHDALEQSTRRRVADHRAARLRAAGVGRVVDLGCGIGADLIAVARTGIAVRGVERDPVRTAVARANLAALGLPGTVEVGDATSVDLADDEVAFVDPARRDGRGRVFGTDGLQPPWEWVAPLLDGRAVAKVMPGIAHRDVPAGVEAEWVSDGGDLVEACLWGRAFARDRRRATLLPSGSSLAHAGDEAAVAPVGTHLYEPDDAVIRAGLVAEFASSIGGWLPDPHVAFVSTDRAVSTPFGRGFRVVDELPFREKQLRAALQVRRIGTLTVKKRGVDVVPEVLVKRLKLDGPHPATVILTRVDGAGRAFLVERL</sequence>
<protein>
    <submittedName>
        <fullName evidence="3">Uncharacterized protein</fullName>
    </submittedName>
</protein>
<comment type="caution">
    <text evidence="3">The sequence shown here is derived from an EMBL/GenBank/DDBJ whole genome shotgun (WGS) entry which is preliminary data.</text>
</comment>
<dbReference type="Pfam" id="PF13649">
    <property type="entry name" value="Methyltransf_25"/>
    <property type="match status" value="1"/>
</dbReference>
<proteinExistence type="predicted"/>